<dbReference type="PROSITE" id="PS51186">
    <property type="entry name" value="GNAT"/>
    <property type="match status" value="1"/>
</dbReference>
<evidence type="ECO:0000259" key="1">
    <source>
        <dbReference type="PROSITE" id="PS51186"/>
    </source>
</evidence>
<dbReference type="Proteomes" id="UP001477672">
    <property type="component" value="Unassembled WGS sequence"/>
</dbReference>
<reference evidence="2 3" key="1">
    <citation type="submission" date="2024-03" db="EMBL/GenBank/DDBJ databases">
        <title>Human intestinal bacterial collection.</title>
        <authorList>
            <person name="Pauvert C."/>
            <person name="Hitch T.C.A."/>
            <person name="Clavel T."/>
        </authorList>
    </citation>
    <scope>NUCLEOTIDE SEQUENCE [LARGE SCALE GENOMIC DNA]</scope>
    <source>
        <strain evidence="2 3">CLA-JM-H11</strain>
    </source>
</reference>
<dbReference type="InterPro" id="IPR000182">
    <property type="entry name" value="GNAT_dom"/>
</dbReference>
<gene>
    <name evidence="2" type="ORF">WMO24_03940</name>
</gene>
<dbReference type="Pfam" id="PF13302">
    <property type="entry name" value="Acetyltransf_3"/>
    <property type="match status" value="1"/>
</dbReference>
<keyword evidence="3" id="KW-1185">Reference proteome</keyword>
<dbReference type="InterPro" id="IPR051531">
    <property type="entry name" value="N-acetyltransferase"/>
</dbReference>
<evidence type="ECO:0000313" key="2">
    <source>
        <dbReference type="EMBL" id="MEQ2519583.1"/>
    </source>
</evidence>
<dbReference type="SUPFAM" id="SSF55729">
    <property type="entry name" value="Acyl-CoA N-acyltransferases (Nat)"/>
    <property type="match status" value="1"/>
</dbReference>
<dbReference type="RefSeq" id="WP_349215016.1">
    <property type="nucleotide sequence ID" value="NZ_JBBMFA010000059.1"/>
</dbReference>
<dbReference type="PANTHER" id="PTHR43792">
    <property type="entry name" value="GNAT FAMILY, PUTATIVE (AFU_ORTHOLOGUE AFUA_3G00765)-RELATED-RELATED"/>
    <property type="match status" value="1"/>
</dbReference>
<proteinExistence type="predicted"/>
<dbReference type="EMBL" id="JBBMFA010000059">
    <property type="protein sequence ID" value="MEQ2519583.1"/>
    <property type="molecule type" value="Genomic_DNA"/>
</dbReference>
<name>A0ABV1GDL9_9FIRM</name>
<organism evidence="2 3">
    <name type="scientific">Ruthenibacterium intestinale</name>
    <dbReference type="NCBI Taxonomy" id="3133163"/>
    <lineage>
        <taxon>Bacteria</taxon>
        <taxon>Bacillati</taxon>
        <taxon>Bacillota</taxon>
        <taxon>Clostridia</taxon>
        <taxon>Eubacteriales</taxon>
        <taxon>Oscillospiraceae</taxon>
        <taxon>Ruthenibacterium</taxon>
    </lineage>
</organism>
<feature type="domain" description="N-acetyltransferase" evidence="1">
    <location>
        <begin position="11"/>
        <end position="160"/>
    </location>
</feature>
<protein>
    <submittedName>
        <fullName evidence="2">GNAT family N-acetyltransferase</fullName>
    </submittedName>
</protein>
<dbReference type="Gene3D" id="3.40.630.30">
    <property type="match status" value="1"/>
</dbReference>
<dbReference type="InterPro" id="IPR016181">
    <property type="entry name" value="Acyl_CoA_acyltransferase"/>
</dbReference>
<comment type="caution">
    <text evidence="2">The sequence shown here is derived from an EMBL/GenBank/DDBJ whole genome shotgun (WGS) entry which is preliminary data.</text>
</comment>
<sequence>MKTTVLHTQRLLLRPFTPEDAGAVYRLLKEEETTRFPPMFALQNVEQAQAWIEAHVRGPGMCFAVCADGAPAGYVTLSPGPAWDLGYALAPKLRGKGFATEAAGAVAEEARRQGVPYLTATHDVNNLPSGAVMRRIGMMYRYSYIEQWQPKNVPVTFRMYQLNFALPSDWTYSGYWKQHPRHFLEPVDGFFENGTGVPDQ</sequence>
<evidence type="ECO:0000313" key="3">
    <source>
        <dbReference type="Proteomes" id="UP001477672"/>
    </source>
</evidence>
<accession>A0ABV1GDL9</accession>
<dbReference type="PANTHER" id="PTHR43792:SF1">
    <property type="entry name" value="N-ACETYLTRANSFERASE DOMAIN-CONTAINING PROTEIN"/>
    <property type="match status" value="1"/>
</dbReference>